<dbReference type="Gene3D" id="3.30.420.40">
    <property type="match status" value="1"/>
</dbReference>
<evidence type="ECO:0000313" key="9">
    <source>
        <dbReference type="RefSeq" id="WP_028312483.1"/>
    </source>
</evidence>
<evidence type="ECO:0000313" key="8">
    <source>
        <dbReference type="Proteomes" id="UP000675920"/>
    </source>
</evidence>
<keyword evidence="8" id="KW-1185">Reference proteome</keyword>
<protein>
    <recommendedName>
        <fullName evidence="3">Exopolyphosphatase</fullName>
        <ecNumber evidence="2">3.6.1.11</ecNumber>
    </recommendedName>
</protein>
<evidence type="ECO:0000256" key="1">
    <source>
        <dbReference type="ARBA" id="ARBA00007125"/>
    </source>
</evidence>
<gene>
    <name evidence="9" type="primary">ppx</name>
</gene>
<dbReference type="InterPro" id="IPR030673">
    <property type="entry name" value="PyroPPase_GppA_Ppx"/>
</dbReference>
<dbReference type="SUPFAM" id="SSF109604">
    <property type="entry name" value="HD-domain/PDEase-like"/>
    <property type="match status" value="1"/>
</dbReference>
<dbReference type="InterPro" id="IPR003695">
    <property type="entry name" value="Ppx_GppA_N"/>
</dbReference>
<keyword evidence="4" id="KW-0378">Hydrolase</keyword>
<dbReference type="FunFam" id="3.30.420.150:FF:000001">
    <property type="entry name" value="Guanosine-5'-triphosphate,3'-diphosphate pyrophosphatase"/>
    <property type="match status" value="1"/>
</dbReference>
<dbReference type="Gene3D" id="3.30.420.150">
    <property type="entry name" value="Exopolyphosphatase. Domain 2"/>
    <property type="match status" value="1"/>
</dbReference>
<proteinExistence type="inferred from homology"/>
<dbReference type="NCBIfam" id="TIGR03706">
    <property type="entry name" value="exo_poly_only"/>
    <property type="match status" value="1"/>
</dbReference>
<evidence type="ECO:0000256" key="4">
    <source>
        <dbReference type="ARBA" id="ARBA00022801"/>
    </source>
</evidence>
<sequence length="517" mass="57019">MSDPSLIASVDCGSNSFRLLVARVVETSHGKQIYPLDSLKETVRLAAGLSKDKILDDAAFERGLAALARFGERLRSFHPEQVRAVATNTLRVAKNAPLFLRQAEELMGFPLEVIAGREEARLVYVGVAHALPMADENSAPGRRLVVDIGGGSTEFVIGRGYEPELMESLYLGCVSWSRNFFRDGEIDRHSLKEAELAAQREIQVISRTYRQKGWEQAVGSAGTANALAELIQLNNLGNGAAAPQGMITREGMDALRAELLRAGNVNKLKLDGLKPDRLPVLLGGFAIMNAVFNELGIERMHTCDNALRLGVMYDLIGRGQSHDMRVVTVAQFQERYGVDRSQAARVGELAVRLFQSTGVVTGDELEAHLRFLRWAGDLHEVGLSISHAGYHKHSAYIVGNADMPGFSKREQAELATLLLGHAGKLPKLRAALEGRKQSRVDWIRIACLRIAVLLFRRRVEIELPPVELEVAANGFVLGFDGTWLDGHPLTDYTLEQEMAEWEKVGFTLKVKRLEPQA</sequence>
<dbReference type="GO" id="GO:0006793">
    <property type="term" value="P:phosphorus metabolic process"/>
    <property type="evidence" value="ECO:0007669"/>
    <property type="project" value="InterPro"/>
</dbReference>
<dbReference type="AlphaFoldDB" id="A0A8B6X644"/>
<dbReference type="PIRSF" id="PIRSF001267">
    <property type="entry name" value="Pyrophosphatase_GppA_Ppx"/>
    <property type="match status" value="1"/>
</dbReference>
<dbReference type="PANTHER" id="PTHR30005:SF0">
    <property type="entry name" value="RETROGRADE REGULATION PROTEIN 2"/>
    <property type="match status" value="1"/>
</dbReference>
<dbReference type="PANTHER" id="PTHR30005">
    <property type="entry name" value="EXOPOLYPHOSPHATASE"/>
    <property type="match status" value="1"/>
</dbReference>
<evidence type="ECO:0000256" key="2">
    <source>
        <dbReference type="ARBA" id="ARBA00012451"/>
    </source>
</evidence>
<dbReference type="InterPro" id="IPR022371">
    <property type="entry name" value="Exopolyphosphatase"/>
</dbReference>
<reference evidence="9" key="1">
    <citation type="submission" date="2025-08" db="UniProtKB">
        <authorList>
            <consortium name="RefSeq"/>
        </authorList>
    </citation>
    <scope>IDENTIFICATION</scope>
</reference>
<comment type="similarity">
    <text evidence="1">Belongs to the GppA/Ppx family.</text>
</comment>
<dbReference type="InterPro" id="IPR050273">
    <property type="entry name" value="GppA/Ppx_hydrolase"/>
</dbReference>
<evidence type="ECO:0000259" key="7">
    <source>
        <dbReference type="Pfam" id="PF21447"/>
    </source>
</evidence>
<dbReference type="Gene3D" id="1.10.3210.10">
    <property type="entry name" value="Hypothetical protein af1432"/>
    <property type="match status" value="1"/>
</dbReference>
<organism evidence="8 9">
    <name type="scientific">Derxia gummosa DSM 723</name>
    <dbReference type="NCBI Taxonomy" id="1121388"/>
    <lineage>
        <taxon>Bacteria</taxon>
        <taxon>Pseudomonadati</taxon>
        <taxon>Pseudomonadota</taxon>
        <taxon>Betaproteobacteria</taxon>
        <taxon>Burkholderiales</taxon>
        <taxon>Alcaligenaceae</taxon>
        <taxon>Derxia</taxon>
    </lineage>
</organism>
<feature type="domain" description="Ppx/GppA phosphatase C-terminal" evidence="7">
    <location>
        <begin position="325"/>
        <end position="497"/>
    </location>
</feature>
<dbReference type="SUPFAM" id="SSF53067">
    <property type="entry name" value="Actin-like ATPase domain"/>
    <property type="match status" value="2"/>
</dbReference>
<comment type="catalytic activity">
    <reaction evidence="5">
        <text>[phosphate](n) + H2O = [phosphate](n-1) + phosphate + H(+)</text>
        <dbReference type="Rhea" id="RHEA:21528"/>
        <dbReference type="Rhea" id="RHEA-COMP:9859"/>
        <dbReference type="Rhea" id="RHEA-COMP:14279"/>
        <dbReference type="ChEBI" id="CHEBI:15377"/>
        <dbReference type="ChEBI" id="CHEBI:15378"/>
        <dbReference type="ChEBI" id="CHEBI:16838"/>
        <dbReference type="ChEBI" id="CHEBI:43474"/>
        <dbReference type="EC" id="3.6.1.11"/>
    </reaction>
</comment>
<dbReference type="Proteomes" id="UP000675920">
    <property type="component" value="Unplaced"/>
</dbReference>
<evidence type="ECO:0000259" key="6">
    <source>
        <dbReference type="Pfam" id="PF02541"/>
    </source>
</evidence>
<feature type="domain" description="Ppx/GppA phosphatase N-terminal" evidence="6">
    <location>
        <begin position="24"/>
        <end position="316"/>
    </location>
</feature>
<dbReference type="EC" id="3.6.1.11" evidence="2"/>
<dbReference type="Pfam" id="PF02541">
    <property type="entry name" value="Ppx-GppA"/>
    <property type="match status" value="1"/>
</dbReference>
<dbReference type="RefSeq" id="WP_028312483.1">
    <property type="nucleotide sequence ID" value="NZ_KI519499.1"/>
</dbReference>
<name>A0A8B6X644_9BURK</name>
<dbReference type="InterPro" id="IPR043129">
    <property type="entry name" value="ATPase_NBD"/>
</dbReference>
<accession>A0A8B6X644</accession>
<evidence type="ECO:0000256" key="5">
    <source>
        <dbReference type="ARBA" id="ARBA00047607"/>
    </source>
</evidence>
<dbReference type="FunFam" id="3.30.420.40:FF:000023">
    <property type="entry name" value="Guanosine-5'-triphosphate,3'-diphosphate pyrophosphatase"/>
    <property type="match status" value="1"/>
</dbReference>
<dbReference type="OrthoDB" id="9793035at2"/>
<evidence type="ECO:0000256" key="3">
    <source>
        <dbReference type="ARBA" id="ARBA00020416"/>
    </source>
</evidence>
<dbReference type="Pfam" id="PF21447">
    <property type="entry name" value="Ppx-GppA_III"/>
    <property type="match status" value="1"/>
</dbReference>
<dbReference type="GO" id="GO:0004309">
    <property type="term" value="F:exopolyphosphatase activity"/>
    <property type="evidence" value="ECO:0007669"/>
    <property type="project" value="UniProtKB-EC"/>
</dbReference>
<dbReference type="CDD" id="cd24053">
    <property type="entry name" value="ASKHA_NBD_EcPPX-GppA-like"/>
    <property type="match status" value="1"/>
</dbReference>
<dbReference type="InterPro" id="IPR048950">
    <property type="entry name" value="Ppx_GppA_C"/>
</dbReference>